<evidence type="ECO:0000256" key="6">
    <source>
        <dbReference type="ARBA" id="ARBA00029467"/>
    </source>
</evidence>
<evidence type="ECO:0000256" key="3">
    <source>
        <dbReference type="ARBA" id="ARBA00022729"/>
    </source>
</evidence>
<dbReference type="STRING" id="4558.A0A1B6P8Y4"/>
<feature type="transmembrane region" description="Helical" evidence="8">
    <location>
        <begin position="100"/>
        <end position="122"/>
    </location>
</feature>
<feature type="region of interest" description="Disordered" evidence="7">
    <location>
        <begin position="182"/>
        <end position="227"/>
    </location>
</feature>
<comment type="subcellular location">
    <subcellularLocation>
        <location evidence="1">Endomembrane system</location>
        <topology evidence="1">Multi-pass membrane protein</topology>
    </subcellularLocation>
</comment>
<keyword evidence="3" id="KW-0732">Signal</keyword>
<evidence type="ECO:0000313" key="9">
    <source>
        <dbReference type="EMBL" id="KXG22082.1"/>
    </source>
</evidence>
<dbReference type="OMA" id="NEECVYF"/>
<dbReference type="GO" id="GO:0012505">
    <property type="term" value="C:endomembrane system"/>
    <property type="evidence" value="ECO:0007669"/>
    <property type="project" value="UniProtKB-SubCell"/>
</dbReference>
<comment type="similarity">
    <text evidence="6">Belongs to the DESIGUAL family.</text>
</comment>
<keyword evidence="5 8" id="KW-0472">Membrane</keyword>
<organism evidence="9 10">
    <name type="scientific">Sorghum bicolor</name>
    <name type="common">Sorghum</name>
    <name type="synonym">Sorghum vulgare</name>
    <dbReference type="NCBI Taxonomy" id="4558"/>
    <lineage>
        <taxon>Eukaryota</taxon>
        <taxon>Viridiplantae</taxon>
        <taxon>Streptophyta</taxon>
        <taxon>Embryophyta</taxon>
        <taxon>Tracheophyta</taxon>
        <taxon>Spermatophyta</taxon>
        <taxon>Magnoliopsida</taxon>
        <taxon>Liliopsida</taxon>
        <taxon>Poales</taxon>
        <taxon>Poaceae</taxon>
        <taxon>PACMAD clade</taxon>
        <taxon>Panicoideae</taxon>
        <taxon>Andropogonodae</taxon>
        <taxon>Andropogoneae</taxon>
        <taxon>Sorghinae</taxon>
        <taxon>Sorghum</taxon>
    </lineage>
</organism>
<gene>
    <name evidence="9" type="ORF">SORBI_3009G150400</name>
</gene>
<dbReference type="InterPro" id="IPR052222">
    <property type="entry name" value="DESIGUAL"/>
</dbReference>
<dbReference type="Gramene" id="KXG22082">
    <property type="protein sequence ID" value="KXG22082"/>
    <property type="gene ID" value="SORBI_3009G150400"/>
</dbReference>
<feature type="transmembrane region" description="Helical" evidence="8">
    <location>
        <begin position="150"/>
        <end position="172"/>
    </location>
</feature>
<dbReference type="InterPro" id="IPR009606">
    <property type="entry name" value="DEAL/Modifying_wall_lignin1/2"/>
</dbReference>
<evidence type="ECO:0000313" key="10">
    <source>
        <dbReference type="Proteomes" id="UP000000768"/>
    </source>
</evidence>
<reference evidence="10" key="2">
    <citation type="journal article" date="2018" name="Plant J.">
        <title>The Sorghum bicolor reference genome: improved assembly, gene annotations, a transcriptome atlas, and signatures of genome organization.</title>
        <authorList>
            <person name="McCormick R.F."/>
            <person name="Truong S.K."/>
            <person name="Sreedasyam A."/>
            <person name="Jenkins J."/>
            <person name="Shu S."/>
            <person name="Sims D."/>
            <person name="Kennedy M."/>
            <person name="Amirebrahimi M."/>
            <person name="Weers B.D."/>
            <person name="McKinley B."/>
            <person name="Mattison A."/>
            <person name="Morishige D.T."/>
            <person name="Grimwood J."/>
            <person name="Schmutz J."/>
            <person name="Mullet J.E."/>
        </authorList>
    </citation>
    <scope>NUCLEOTIDE SEQUENCE [LARGE SCALE GENOMIC DNA]</scope>
    <source>
        <strain evidence="10">cv. BTx623</strain>
    </source>
</reference>
<keyword evidence="4 8" id="KW-1133">Transmembrane helix</keyword>
<feature type="transmembrane region" description="Helical" evidence="8">
    <location>
        <begin position="58"/>
        <end position="79"/>
    </location>
</feature>
<proteinExistence type="inferred from homology"/>
<evidence type="ECO:0000256" key="4">
    <source>
        <dbReference type="ARBA" id="ARBA00022989"/>
    </source>
</evidence>
<name>A0A1B6P8Y4_SORBI</name>
<dbReference type="Proteomes" id="UP000000768">
    <property type="component" value="Chromosome 9"/>
</dbReference>
<evidence type="ECO:0000256" key="5">
    <source>
        <dbReference type="ARBA" id="ARBA00023136"/>
    </source>
</evidence>
<protein>
    <submittedName>
        <fullName evidence="9">Uncharacterized protein</fullName>
    </submittedName>
</protein>
<dbReference type="InParanoid" id="A0A1B6P8Y4"/>
<dbReference type="EMBL" id="CM000768">
    <property type="protein sequence ID" value="KXG22082.1"/>
    <property type="molecule type" value="Genomic_DNA"/>
</dbReference>
<keyword evidence="2 8" id="KW-0812">Transmembrane</keyword>
<dbReference type="PANTHER" id="PTHR31769">
    <property type="entry name" value="OS07G0462200 PROTEIN-RELATED"/>
    <property type="match status" value="1"/>
</dbReference>
<evidence type="ECO:0000256" key="1">
    <source>
        <dbReference type="ARBA" id="ARBA00004127"/>
    </source>
</evidence>
<reference evidence="9 10" key="1">
    <citation type="journal article" date="2009" name="Nature">
        <title>The Sorghum bicolor genome and the diversification of grasses.</title>
        <authorList>
            <person name="Paterson A.H."/>
            <person name="Bowers J.E."/>
            <person name="Bruggmann R."/>
            <person name="Dubchak I."/>
            <person name="Grimwood J."/>
            <person name="Gundlach H."/>
            <person name="Haberer G."/>
            <person name="Hellsten U."/>
            <person name="Mitros T."/>
            <person name="Poliakov A."/>
            <person name="Schmutz J."/>
            <person name="Spannagl M."/>
            <person name="Tang H."/>
            <person name="Wang X."/>
            <person name="Wicker T."/>
            <person name="Bharti A.K."/>
            <person name="Chapman J."/>
            <person name="Feltus F.A."/>
            <person name="Gowik U."/>
            <person name="Grigoriev I.V."/>
            <person name="Lyons E."/>
            <person name="Maher C.A."/>
            <person name="Martis M."/>
            <person name="Narechania A."/>
            <person name="Otillar R.P."/>
            <person name="Penning B.W."/>
            <person name="Salamov A.A."/>
            <person name="Wang Y."/>
            <person name="Zhang L."/>
            <person name="Carpita N.C."/>
            <person name="Freeling M."/>
            <person name="Gingle A.R."/>
            <person name="Hash C.T."/>
            <person name="Keller B."/>
            <person name="Klein P."/>
            <person name="Kresovich S."/>
            <person name="McCann M.C."/>
            <person name="Ming R."/>
            <person name="Peterson D.G."/>
            <person name="Mehboob-ur-Rahman"/>
            <person name="Ware D."/>
            <person name="Westhoff P."/>
            <person name="Mayer K.F."/>
            <person name="Messing J."/>
            <person name="Rokhsar D.S."/>
        </authorList>
    </citation>
    <scope>NUCLEOTIDE SEQUENCE [LARGE SCALE GENOMIC DNA]</scope>
    <source>
        <strain evidence="10">cv. BTx623</strain>
    </source>
</reference>
<evidence type="ECO:0000256" key="2">
    <source>
        <dbReference type="ARBA" id="ARBA00022692"/>
    </source>
</evidence>
<dbReference type="eggNOG" id="ENOG502R86X">
    <property type="taxonomic scope" value="Eukaryota"/>
</dbReference>
<accession>A0A1B6P8Y4</accession>
<evidence type="ECO:0000256" key="8">
    <source>
        <dbReference type="SAM" id="Phobius"/>
    </source>
</evidence>
<dbReference type="AlphaFoldDB" id="A0A1B6P8Y4"/>
<sequence length="227" mass="23380">MQAAMAVLVSGVVALLGVTSAVLGFIAEAKTAVAVLLSPDETHVPGRECVYPGNPVRTLASCAIFLLVVALIIASAAGGCCGCCKPLGGASSSSTRRRRVVGVVASVLSWVAAVIAVVYFWAGAALNTPMTRRAKLTGPDEECYLLKGGVFVRAAVLSLVATSLGIMSCVLLRLPAATDTPPEQSDHAVGLPQWPAQGYPAQGYGQASDPKFAPPPPPVQEHEQVYV</sequence>
<dbReference type="Pfam" id="PF06749">
    <property type="entry name" value="DUF1218"/>
    <property type="match status" value="1"/>
</dbReference>
<evidence type="ECO:0000256" key="7">
    <source>
        <dbReference type="SAM" id="MobiDB-lite"/>
    </source>
</evidence>
<keyword evidence="10" id="KW-1185">Reference proteome</keyword>